<evidence type="ECO:0000256" key="7">
    <source>
        <dbReference type="ARBA" id="ARBA00022679"/>
    </source>
</evidence>
<dbReference type="PANTHER" id="PTHR11579:SF0">
    <property type="entry name" value="PROTEIN-L-ISOASPARTATE(D-ASPARTATE) O-METHYLTRANSFERASE"/>
    <property type="match status" value="1"/>
</dbReference>
<comment type="subcellular location">
    <subcellularLocation>
        <location evidence="1">Cytoplasm</location>
    </subcellularLocation>
</comment>
<reference evidence="12 13" key="1">
    <citation type="submission" date="2019-07" db="EMBL/GenBank/DDBJ databases">
        <title>Whole genome shotgun sequence of Microbacterium aerolatum NBRC 103071.</title>
        <authorList>
            <person name="Hosoyama A."/>
            <person name="Uohara A."/>
            <person name="Ohji S."/>
            <person name="Ichikawa N."/>
        </authorList>
    </citation>
    <scope>NUCLEOTIDE SEQUENCE [LARGE SCALE GENOMIC DNA]</scope>
    <source>
        <strain evidence="12 13">NBRC 103071</strain>
    </source>
</reference>
<evidence type="ECO:0000256" key="9">
    <source>
        <dbReference type="ARBA" id="ARBA00030757"/>
    </source>
</evidence>
<evidence type="ECO:0000256" key="11">
    <source>
        <dbReference type="ARBA" id="ARBA00031350"/>
    </source>
</evidence>
<organism evidence="12 13">
    <name type="scientific">Microbacterium aerolatum</name>
    <dbReference type="NCBI Taxonomy" id="153731"/>
    <lineage>
        <taxon>Bacteria</taxon>
        <taxon>Bacillati</taxon>
        <taxon>Actinomycetota</taxon>
        <taxon>Actinomycetes</taxon>
        <taxon>Micrococcales</taxon>
        <taxon>Microbacteriaceae</taxon>
        <taxon>Microbacterium</taxon>
    </lineage>
</organism>
<evidence type="ECO:0000256" key="4">
    <source>
        <dbReference type="ARBA" id="ARBA00013346"/>
    </source>
</evidence>
<evidence type="ECO:0000256" key="8">
    <source>
        <dbReference type="ARBA" id="ARBA00022691"/>
    </source>
</evidence>
<evidence type="ECO:0000256" key="1">
    <source>
        <dbReference type="ARBA" id="ARBA00004496"/>
    </source>
</evidence>
<dbReference type="InterPro" id="IPR000682">
    <property type="entry name" value="PCMT"/>
</dbReference>
<dbReference type="GO" id="GO:0032259">
    <property type="term" value="P:methylation"/>
    <property type="evidence" value="ECO:0007669"/>
    <property type="project" value="UniProtKB-KW"/>
</dbReference>
<comment type="caution">
    <text evidence="12">The sequence shown here is derived from an EMBL/GenBank/DDBJ whole genome shotgun (WGS) entry which is preliminary data.</text>
</comment>
<accession>A0A511ABM0</accession>
<keyword evidence="6 12" id="KW-0489">Methyltransferase</keyword>
<dbReference type="Gene3D" id="3.40.50.150">
    <property type="entry name" value="Vaccinia Virus protein VP39"/>
    <property type="match status" value="1"/>
</dbReference>
<evidence type="ECO:0000256" key="2">
    <source>
        <dbReference type="ARBA" id="ARBA00005369"/>
    </source>
</evidence>
<keyword evidence="13" id="KW-1185">Reference proteome</keyword>
<evidence type="ECO:0000313" key="13">
    <source>
        <dbReference type="Proteomes" id="UP000321225"/>
    </source>
</evidence>
<dbReference type="SUPFAM" id="SSF53335">
    <property type="entry name" value="S-adenosyl-L-methionine-dependent methyltransferases"/>
    <property type="match status" value="1"/>
</dbReference>
<dbReference type="OrthoDB" id="4035289at2"/>
<dbReference type="GO" id="GO:0004719">
    <property type="term" value="F:protein-L-isoaspartate (D-aspartate) O-methyltransferase activity"/>
    <property type="evidence" value="ECO:0007669"/>
    <property type="project" value="UniProtKB-EC"/>
</dbReference>
<keyword evidence="5" id="KW-0963">Cytoplasm</keyword>
<dbReference type="CDD" id="cd02440">
    <property type="entry name" value="AdoMet_MTases"/>
    <property type="match status" value="1"/>
</dbReference>
<dbReference type="PANTHER" id="PTHR11579">
    <property type="entry name" value="PROTEIN-L-ISOASPARTATE O-METHYLTRANSFERASE"/>
    <property type="match status" value="1"/>
</dbReference>
<gene>
    <name evidence="12" type="ORF">MAE01_07460</name>
</gene>
<evidence type="ECO:0000256" key="3">
    <source>
        <dbReference type="ARBA" id="ARBA00011890"/>
    </source>
</evidence>
<comment type="similarity">
    <text evidence="2">Belongs to the methyltransferase superfamily. L-isoaspartyl/D-aspartyl protein methyltransferase family.</text>
</comment>
<dbReference type="RefSeq" id="WP_147038222.1">
    <property type="nucleotide sequence ID" value="NZ_BJUW01000003.1"/>
</dbReference>
<keyword evidence="8" id="KW-0949">S-adenosyl-L-methionine</keyword>
<proteinExistence type="inferred from homology"/>
<evidence type="ECO:0000313" key="12">
    <source>
        <dbReference type="EMBL" id="GEK85570.1"/>
    </source>
</evidence>
<name>A0A511ABM0_9MICO</name>
<dbReference type="EC" id="2.1.1.77" evidence="3"/>
<protein>
    <recommendedName>
        <fullName evidence="4">Protein-L-isoaspartate O-methyltransferase</fullName>
        <ecNumber evidence="3">2.1.1.77</ecNumber>
    </recommendedName>
    <alternativeName>
        <fullName evidence="11">L-isoaspartyl protein carboxyl methyltransferase</fullName>
    </alternativeName>
    <alternativeName>
        <fullName evidence="9">Protein L-isoaspartyl methyltransferase</fullName>
    </alternativeName>
    <alternativeName>
        <fullName evidence="10">Protein-beta-aspartate methyltransferase</fullName>
    </alternativeName>
</protein>
<dbReference type="GO" id="GO:0005737">
    <property type="term" value="C:cytoplasm"/>
    <property type="evidence" value="ECO:0007669"/>
    <property type="project" value="UniProtKB-SubCell"/>
</dbReference>
<dbReference type="Proteomes" id="UP000321225">
    <property type="component" value="Unassembled WGS sequence"/>
</dbReference>
<evidence type="ECO:0000256" key="5">
    <source>
        <dbReference type="ARBA" id="ARBA00022490"/>
    </source>
</evidence>
<evidence type="ECO:0000256" key="6">
    <source>
        <dbReference type="ARBA" id="ARBA00022603"/>
    </source>
</evidence>
<keyword evidence="7" id="KW-0808">Transferase</keyword>
<dbReference type="Pfam" id="PF01135">
    <property type="entry name" value="PCMT"/>
    <property type="match status" value="1"/>
</dbReference>
<sequence>MGIHVDDETRERVRAAFAEVERADFLPDEVRHLADADRPVMIGWDATNSQPSTVARMLELLAVRPGDRVLDVGSGSGWTTALLAHLAGPDGTVIGVERVPELVEFGRGRLSTADIDARIEQATTGMLGLPASAPFDRILVSADFGRVPDALIDQLADGGRMVAPVSGAMTVTDARDGRVRRRHDAGLYSFVPLRED</sequence>
<evidence type="ECO:0000256" key="10">
    <source>
        <dbReference type="ARBA" id="ARBA00031323"/>
    </source>
</evidence>
<dbReference type="AlphaFoldDB" id="A0A511ABM0"/>
<dbReference type="EMBL" id="BJUW01000003">
    <property type="protein sequence ID" value="GEK85570.1"/>
    <property type="molecule type" value="Genomic_DNA"/>
</dbReference>
<dbReference type="InterPro" id="IPR029063">
    <property type="entry name" value="SAM-dependent_MTases_sf"/>
</dbReference>